<sequence>MSHPRKADDIFSEFFGFRSPSGPRKADDISAEFFGDSSPSGPRTADDVFSDIFGNSSAFAAAAGGNSGGGKGGGGGGGSSHHGGARKAAPVEKKLPCSLEDLYKGTTKKMKISREIAGVFGKTMQVEEILTVDVKPGWKKGTKIIFTAKGNEQPGVISADLVFIIDEKPHPIFTRDGNDLVVTQNISVLEAFTGYTVNLTTLDGRRLTIPVNTVIHPEYVEVVPNEGMPLQKDQTKKGNLTIKFNIKFPTRLTSEQKTGLKKILG</sequence>
<evidence type="ECO:0000313" key="4">
    <source>
        <dbReference type="EMBL" id="KAG7584537.1"/>
    </source>
</evidence>
<dbReference type="FunFam" id="2.60.260.20:FF:000002">
    <property type="entry name" value="Dnaj homolog subfamily b member"/>
    <property type="match status" value="1"/>
</dbReference>
<evidence type="ECO:0000256" key="1">
    <source>
        <dbReference type="ARBA" id="ARBA00023186"/>
    </source>
</evidence>
<keyword evidence="5" id="KW-1185">Reference proteome</keyword>
<dbReference type="Pfam" id="PF01556">
    <property type="entry name" value="DnaJ_C"/>
    <property type="match status" value="1"/>
</dbReference>
<evidence type="ECO:0000259" key="3">
    <source>
        <dbReference type="Pfam" id="PF01556"/>
    </source>
</evidence>
<dbReference type="GO" id="GO:0051082">
    <property type="term" value="F:unfolded protein binding"/>
    <property type="evidence" value="ECO:0007669"/>
    <property type="project" value="TreeGrafter"/>
</dbReference>
<feature type="domain" description="Chaperone DnaJ C-terminal" evidence="3">
    <location>
        <begin position="92"/>
        <end position="249"/>
    </location>
</feature>
<name>A0A8T2BB40_ARASU</name>
<feature type="compositionally biased region" description="Gly residues" evidence="2">
    <location>
        <begin position="66"/>
        <end position="81"/>
    </location>
</feature>
<evidence type="ECO:0000313" key="5">
    <source>
        <dbReference type="Proteomes" id="UP000694251"/>
    </source>
</evidence>
<organism evidence="4 5">
    <name type="scientific">Arabidopsis suecica</name>
    <name type="common">Swedish thale-cress</name>
    <name type="synonym">Cardaminopsis suecica</name>
    <dbReference type="NCBI Taxonomy" id="45249"/>
    <lineage>
        <taxon>Eukaryota</taxon>
        <taxon>Viridiplantae</taxon>
        <taxon>Streptophyta</taxon>
        <taxon>Embryophyta</taxon>
        <taxon>Tracheophyta</taxon>
        <taxon>Spermatophyta</taxon>
        <taxon>Magnoliopsida</taxon>
        <taxon>eudicotyledons</taxon>
        <taxon>Gunneridae</taxon>
        <taxon>Pentapetalae</taxon>
        <taxon>rosids</taxon>
        <taxon>malvids</taxon>
        <taxon>Brassicales</taxon>
        <taxon>Brassicaceae</taxon>
        <taxon>Camelineae</taxon>
        <taxon>Arabidopsis</taxon>
    </lineage>
</organism>
<feature type="region of interest" description="Disordered" evidence="2">
    <location>
        <begin position="66"/>
        <end position="90"/>
    </location>
</feature>
<dbReference type="Proteomes" id="UP000694251">
    <property type="component" value="Chromosome 8"/>
</dbReference>
<dbReference type="CDD" id="cd10747">
    <property type="entry name" value="DnaJ_C"/>
    <property type="match status" value="1"/>
</dbReference>
<dbReference type="InterPro" id="IPR051339">
    <property type="entry name" value="DnaJ_subfamily_B"/>
</dbReference>
<gene>
    <name evidence="4" type="ORF">ISN44_As08g039850</name>
</gene>
<dbReference type="FunFam" id="2.60.260.20:FF:000006">
    <property type="entry name" value="DnaJ subfamily B member 13"/>
    <property type="match status" value="1"/>
</dbReference>
<accession>A0A8T2BB40</accession>
<reference evidence="4 5" key="1">
    <citation type="submission" date="2020-12" db="EMBL/GenBank/DDBJ databases">
        <title>Concerted genomic and epigenomic changes stabilize Arabidopsis allopolyploids.</title>
        <authorList>
            <person name="Chen Z."/>
        </authorList>
    </citation>
    <scope>NUCLEOTIDE SEQUENCE [LARGE SCALE GENOMIC DNA]</scope>
    <source>
        <strain evidence="4">As9502</strain>
        <tissue evidence="4">Leaf</tissue>
    </source>
</reference>
<dbReference type="EMBL" id="JAEFBJ010000008">
    <property type="protein sequence ID" value="KAG7584537.1"/>
    <property type="molecule type" value="Genomic_DNA"/>
</dbReference>
<evidence type="ECO:0000256" key="2">
    <source>
        <dbReference type="SAM" id="MobiDB-lite"/>
    </source>
</evidence>
<feature type="region of interest" description="Disordered" evidence="2">
    <location>
        <begin position="1"/>
        <end position="47"/>
    </location>
</feature>
<dbReference type="AlphaFoldDB" id="A0A8T2BB40"/>
<comment type="caution">
    <text evidence="4">The sequence shown here is derived from an EMBL/GenBank/DDBJ whole genome shotgun (WGS) entry which is preliminary data.</text>
</comment>
<keyword evidence="1" id="KW-0143">Chaperone</keyword>
<dbReference type="EMBL" id="JAEFBJ010000008">
    <property type="protein sequence ID" value="KAG7584538.1"/>
    <property type="molecule type" value="Genomic_DNA"/>
</dbReference>
<dbReference type="GO" id="GO:0051087">
    <property type="term" value="F:protein-folding chaperone binding"/>
    <property type="evidence" value="ECO:0007669"/>
    <property type="project" value="TreeGrafter"/>
</dbReference>
<dbReference type="PANTHER" id="PTHR24078:SF577">
    <property type="entry name" value="OS05G0562300 PROTEIN"/>
    <property type="match status" value="1"/>
</dbReference>
<dbReference type="PANTHER" id="PTHR24078">
    <property type="entry name" value="DNAJ HOMOLOG SUBFAMILY C MEMBER"/>
    <property type="match status" value="1"/>
</dbReference>
<dbReference type="GO" id="GO:0005829">
    <property type="term" value="C:cytosol"/>
    <property type="evidence" value="ECO:0007669"/>
    <property type="project" value="TreeGrafter"/>
</dbReference>
<protein>
    <submittedName>
        <fullName evidence="4">HSP40/DnaJ peptide-binding</fullName>
    </submittedName>
</protein>
<dbReference type="InterPro" id="IPR002939">
    <property type="entry name" value="DnaJ_C"/>
</dbReference>
<proteinExistence type="predicted"/>